<dbReference type="Proteomes" id="UP001315278">
    <property type="component" value="Unassembled WGS sequence"/>
</dbReference>
<feature type="transmembrane region" description="Helical" evidence="1">
    <location>
        <begin position="47"/>
        <end position="70"/>
    </location>
</feature>
<sequence>MFQTSILLFLIGAVLAWRFRVWILVPISLVAVIATATSAIMSDTGLAVGFAHCLLLCAAPQMGYAFGLFVRHAIVMARSPRHTSVVVPFKQRAADRLH</sequence>
<keyword evidence="3" id="KW-1185">Reference proteome</keyword>
<accession>A0ABS5FK57</accession>
<evidence type="ECO:0000256" key="1">
    <source>
        <dbReference type="SAM" id="Phobius"/>
    </source>
</evidence>
<organism evidence="2 3">
    <name type="scientific">Bradyrhizobium jicamae</name>
    <dbReference type="NCBI Taxonomy" id="280332"/>
    <lineage>
        <taxon>Bacteria</taxon>
        <taxon>Pseudomonadati</taxon>
        <taxon>Pseudomonadota</taxon>
        <taxon>Alphaproteobacteria</taxon>
        <taxon>Hyphomicrobiales</taxon>
        <taxon>Nitrobacteraceae</taxon>
        <taxon>Bradyrhizobium</taxon>
    </lineage>
</organism>
<reference evidence="3" key="1">
    <citation type="journal article" date="2021" name="ISME J.">
        <title>Evolutionary origin and ecological implication of a unique nif island in free-living Bradyrhizobium lineages.</title>
        <authorList>
            <person name="Tao J."/>
        </authorList>
    </citation>
    <scope>NUCLEOTIDE SEQUENCE [LARGE SCALE GENOMIC DNA]</scope>
    <source>
        <strain evidence="3">SZCCT0434</strain>
    </source>
</reference>
<keyword evidence="1" id="KW-0812">Transmembrane</keyword>
<name>A0ABS5FK57_9BRAD</name>
<proteinExistence type="predicted"/>
<protein>
    <submittedName>
        <fullName evidence="2">Uncharacterized protein</fullName>
    </submittedName>
</protein>
<keyword evidence="1" id="KW-1133">Transmembrane helix</keyword>
<evidence type="ECO:0000313" key="2">
    <source>
        <dbReference type="EMBL" id="MBR0797174.1"/>
    </source>
</evidence>
<evidence type="ECO:0000313" key="3">
    <source>
        <dbReference type="Proteomes" id="UP001315278"/>
    </source>
</evidence>
<comment type="caution">
    <text evidence="2">The sequence shown here is derived from an EMBL/GenBank/DDBJ whole genome shotgun (WGS) entry which is preliminary data.</text>
</comment>
<dbReference type="RefSeq" id="WP_212395585.1">
    <property type="nucleotide sequence ID" value="NZ_JAFCJH010000016.1"/>
</dbReference>
<keyword evidence="1" id="KW-0472">Membrane</keyword>
<feature type="transmembrane region" description="Helical" evidence="1">
    <location>
        <begin position="21"/>
        <end position="41"/>
    </location>
</feature>
<dbReference type="EMBL" id="JAFCJH010000016">
    <property type="protein sequence ID" value="MBR0797174.1"/>
    <property type="molecule type" value="Genomic_DNA"/>
</dbReference>
<gene>
    <name evidence="2" type="ORF">JQ615_17415</name>
</gene>